<feature type="compositionally biased region" description="Polar residues" evidence="1">
    <location>
        <begin position="185"/>
        <end position="197"/>
    </location>
</feature>
<dbReference type="AlphaFoldDB" id="A0AA42W070"/>
<feature type="region of interest" description="Disordered" evidence="1">
    <location>
        <begin position="150"/>
        <end position="238"/>
    </location>
</feature>
<sequence>MQTHTVTLKPKRYWKQNAALLAKQAETMSNDKLAAAHNATPKQIRNQLHKLGIKSHAADNATAARKAHLQVLAAKLTATQLADREGKTVSAIRQELTRLGLKALPVKRNVWADRRPQLEEYAKTHTAQQLADKYRCDVAHMYRLLNRFDITAQPAKPGPARRTPQPSSPRNPRPSGAPAKAGMGTTPTRTSIASTRPAQIVWPPHVQVQRIPLPDLPRDHRICNGSSRAPYQPGQHGR</sequence>
<accession>A0AA42W070</accession>
<protein>
    <submittedName>
        <fullName evidence="2">Uncharacterized protein</fullName>
    </submittedName>
</protein>
<gene>
    <name evidence="2" type="ORF">N5J23_04900</name>
</gene>
<organism evidence="2 3">
    <name type="scientific">Comamonas aquatica</name>
    <dbReference type="NCBI Taxonomy" id="225991"/>
    <lineage>
        <taxon>Bacteria</taxon>
        <taxon>Pseudomonadati</taxon>
        <taxon>Pseudomonadota</taxon>
        <taxon>Betaproteobacteria</taxon>
        <taxon>Burkholderiales</taxon>
        <taxon>Comamonadaceae</taxon>
        <taxon>Comamonas</taxon>
    </lineage>
</organism>
<dbReference type="EMBL" id="JAOCJW010000006">
    <property type="protein sequence ID" value="MDH2004892.1"/>
    <property type="molecule type" value="Genomic_DNA"/>
</dbReference>
<reference evidence="2" key="1">
    <citation type="submission" date="2022-09" db="EMBL/GenBank/DDBJ databases">
        <title>Intensive care unit water sources are persistently colonized with multi-drug resistant bacteria and are the site of extensive horizontal gene transfer of antibiotic resistance genes.</title>
        <authorList>
            <person name="Diorio-Toth L."/>
        </authorList>
    </citation>
    <scope>NUCLEOTIDE SEQUENCE</scope>
    <source>
        <strain evidence="2">GD03686</strain>
    </source>
</reference>
<evidence type="ECO:0000256" key="1">
    <source>
        <dbReference type="SAM" id="MobiDB-lite"/>
    </source>
</evidence>
<comment type="caution">
    <text evidence="2">The sequence shown here is derived from an EMBL/GenBank/DDBJ whole genome shotgun (WGS) entry which is preliminary data.</text>
</comment>
<evidence type="ECO:0000313" key="2">
    <source>
        <dbReference type="EMBL" id="MDH2004892.1"/>
    </source>
</evidence>
<dbReference type="RefSeq" id="WP_279852818.1">
    <property type="nucleotide sequence ID" value="NZ_JAOCIA010000005.1"/>
</dbReference>
<proteinExistence type="predicted"/>
<dbReference type="Proteomes" id="UP001161294">
    <property type="component" value="Unassembled WGS sequence"/>
</dbReference>
<name>A0AA42W070_9BURK</name>
<evidence type="ECO:0000313" key="3">
    <source>
        <dbReference type="Proteomes" id="UP001161294"/>
    </source>
</evidence>